<evidence type="ECO:0000259" key="1">
    <source>
        <dbReference type="Pfam" id="PF01368"/>
    </source>
</evidence>
<dbReference type="InterPro" id="IPR001667">
    <property type="entry name" value="DDH_dom"/>
</dbReference>
<dbReference type="GeneID" id="55584926"/>
<reference evidence="2 3" key="1">
    <citation type="journal article" date="2019" name="ISME J.">
        <title>Isolation and characterization of a thermophilic sulfur- and iron-reducing thaumarchaeote from a terrestrial acidic hot spring.</title>
        <authorList>
            <person name="Kato S."/>
            <person name="Itoh T."/>
            <person name="Yuki M."/>
            <person name="Nagamori M."/>
            <person name="Ohnishi M."/>
            <person name="Uematsu K."/>
            <person name="Suzuki K."/>
            <person name="Takashina T."/>
            <person name="Ohkuma M."/>
        </authorList>
    </citation>
    <scope>NUCLEOTIDE SEQUENCE [LARGE SCALE GENOMIC DNA]</scope>
    <source>
        <strain evidence="2 3">NAS-02</strain>
    </source>
</reference>
<protein>
    <submittedName>
        <fullName evidence="2">Single-stranded-DNA-specific exonuclease RecJ</fullName>
    </submittedName>
</protein>
<dbReference type="RefSeq" id="WP_174448728.1">
    <property type="nucleotide sequence ID" value="NZ_AP018732.1"/>
</dbReference>
<dbReference type="GO" id="GO:0004527">
    <property type="term" value="F:exonuclease activity"/>
    <property type="evidence" value="ECO:0007669"/>
    <property type="project" value="UniProtKB-KW"/>
</dbReference>
<keyword evidence="2" id="KW-0269">Exonuclease</keyword>
<feature type="domain" description="DDH" evidence="1">
    <location>
        <begin position="25"/>
        <end position="153"/>
    </location>
</feature>
<evidence type="ECO:0000313" key="3">
    <source>
        <dbReference type="Proteomes" id="UP000509448"/>
    </source>
</evidence>
<dbReference type="PANTHER" id="PTHR30255">
    <property type="entry name" value="SINGLE-STRANDED-DNA-SPECIFIC EXONUCLEASE RECJ"/>
    <property type="match status" value="1"/>
</dbReference>
<dbReference type="KEGG" id="ccai:NAS2_1115"/>
<keyword evidence="3" id="KW-1185">Reference proteome</keyword>
<evidence type="ECO:0000313" key="2">
    <source>
        <dbReference type="EMBL" id="BBE42504.1"/>
    </source>
</evidence>
<accession>A0A4P2VD80</accession>
<dbReference type="Proteomes" id="UP000509448">
    <property type="component" value="Chromosome"/>
</dbReference>
<dbReference type="InterPro" id="IPR038763">
    <property type="entry name" value="DHH_sf"/>
</dbReference>
<keyword evidence="2" id="KW-0540">Nuclease</keyword>
<sequence length="400" mass="44098">MTGREEYEKALRKAVEAARHAHRAVVVHHDDADGLAAGAISLRTMDVIGLKARAICIEKMHPAIVKMIHAMDADLFVYADIGSSRADLISEALREGQIVIVLDHHDPASVSREEILHLNPELYGYEGERDVSGSTAAYMLLRAVEPEVARELAWAAVVGSAEIPGPMRGLNAEALEDAERAGDVERRQGRTGERYFVKAVQEYWDRASTIYTVLGSVGYYSGGPERAVAGILRREIPREEADKLEELRSRKFDELFSKVYREGLRKMKAIQWMDDGGVLSGLGTKVIGTFLSVLSHRRIVDQEKYLVGMMEFSPEIPGLGRIDGRWIKASVRTPDALRRSVEAGRMPPASKLLEYAMDRIGGVAEGHAYAASGLLPWDARDEFLALMDSGAMNEKGLSAP</sequence>
<dbReference type="Pfam" id="PF01368">
    <property type="entry name" value="DHH"/>
    <property type="match status" value="1"/>
</dbReference>
<dbReference type="SUPFAM" id="SSF64182">
    <property type="entry name" value="DHH phosphoesterases"/>
    <property type="match status" value="1"/>
</dbReference>
<gene>
    <name evidence="2" type="ORF">NAS2_1115</name>
</gene>
<dbReference type="PANTHER" id="PTHR30255:SF2">
    <property type="entry name" value="SINGLE-STRANDED-DNA-SPECIFIC EXONUCLEASE RECJ"/>
    <property type="match status" value="1"/>
</dbReference>
<proteinExistence type="predicted"/>
<dbReference type="OrthoDB" id="36101at2157"/>
<organism evidence="2 3">
    <name type="scientific">Conexivisphaera calida</name>
    <dbReference type="NCBI Taxonomy" id="1874277"/>
    <lineage>
        <taxon>Archaea</taxon>
        <taxon>Nitrososphaerota</taxon>
        <taxon>Conexivisphaeria</taxon>
        <taxon>Conexivisphaerales</taxon>
        <taxon>Conexivisphaeraceae</taxon>
        <taxon>Conexivisphaera</taxon>
    </lineage>
</organism>
<dbReference type="InterPro" id="IPR051673">
    <property type="entry name" value="SSDNA_exonuclease_RecJ"/>
</dbReference>
<dbReference type="Gene3D" id="3.90.1640.30">
    <property type="match status" value="1"/>
</dbReference>
<dbReference type="AlphaFoldDB" id="A0A4P2VD80"/>
<name>A0A4P2VD80_9ARCH</name>
<dbReference type="EMBL" id="AP018732">
    <property type="protein sequence ID" value="BBE42504.1"/>
    <property type="molecule type" value="Genomic_DNA"/>
</dbReference>
<keyword evidence="2" id="KW-0378">Hydrolase</keyword>